<feature type="domain" description="Helicase ATP-binding" evidence="10">
    <location>
        <begin position="190"/>
        <end position="344"/>
    </location>
</feature>
<evidence type="ECO:0000259" key="11">
    <source>
        <dbReference type="PROSITE" id="PS51194"/>
    </source>
</evidence>
<dbReference type="RefSeq" id="WP_144833922.1">
    <property type="nucleotide sequence ID" value="NZ_JAWDIU010000006.1"/>
</dbReference>
<dbReference type="EC" id="5.6.2.4" evidence="8"/>
<gene>
    <name evidence="12" type="ORF">RWH43_15525</name>
</gene>
<dbReference type="NCBIfam" id="NF045503">
    <property type="entry name" value="repair_heli_XPB"/>
    <property type="match status" value="1"/>
</dbReference>
<evidence type="ECO:0000256" key="1">
    <source>
        <dbReference type="ARBA" id="ARBA00006637"/>
    </source>
</evidence>
<dbReference type="Pfam" id="PF13625">
    <property type="entry name" value="Helicase_C_3"/>
    <property type="match status" value="1"/>
</dbReference>
<keyword evidence="5" id="KW-0067">ATP-binding</keyword>
<dbReference type="PANTHER" id="PTHR11274:SF0">
    <property type="entry name" value="GENERAL TRANSCRIPTION AND DNA REPAIR FACTOR IIH HELICASE SUBUNIT XPB"/>
    <property type="match status" value="1"/>
</dbReference>
<dbReference type="Proteomes" id="UP001256673">
    <property type="component" value="Unassembled WGS sequence"/>
</dbReference>
<keyword evidence="3 12" id="KW-0378">Hydrolase</keyword>
<dbReference type="PANTHER" id="PTHR11274">
    <property type="entry name" value="RAD25/XP-B DNA REPAIR HELICASE"/>
    <property type="match status" value="1"/>
</dbReference>
<dbReference type="InterPro" id="IPR050615">
    <property type="entry name" value="ATP-dep_DNA_Helicase"/>
</dbReference>
<dbReference type="CDD" id="cd18789">
    <property type="entry name" value="SF2_C_XPB"/>
    <property type="match status" value="1"/>
</dbReference>
<dbReference type="GO" id="GO:0016787">
    <property type="term" value="F:hydrolase activity"/>
    <property type="evidence" value="ECO:0007669"/>
    <property type="project" value="UniProtKB-KW"/>
</dbReference>
<dbReference type="InterPro" id="IPR032438">
    <property type="entry name" value="ERCC3_RAD25_C"/>
</dbReference>
<dbReference type="GO" id="GO:0004386">
    <property type="term" value="F:helicase activity"/>
    <property type="evidence" value="ECO:0007669"/>
    <property type="project" value="UniProtKB-KW"/>
</dbReference>
<dbReference type="PROSITE" id="PS51194">
    <property type="entry name" value="HELICASE_CTER"/>
    <property type="match status" value="1"/>
</dbReference>
<accession>A0ABU3RZ63</accession>
<keyword evidence="13" id="KW-1185">Reference proteome</keyword>
<comment type="similarity">
    <text evidence="1">Belongs to the helicase family. RAD25/XPB subfamily.</text>
</comment>
<dbReference type="PROSITE" id="PS51192">
    <property type="entry name" value="HELICASE_ATP_BIND_1"/>
    <property type="match status" value="1"/>
</dbReference>
<comment type="caution">
    <text evidence="12">The sequence shown here is derived from an EMBL/GenBank/DDBJ whole genome shotgun (WGS) entry which is preliminary data.</text>
</comment>
<evidence type="ECO:0000256" key="9">
    <source>
        <dbReference type="ARBA" id="ARBA00048988"/>
    </source>
</evidence>
<dbReference type="Pfam" id="PF04851">
    <property type="entry name" value="ResIII"/>
    <property type="match status" value="1"/>
</dbReference>
<evidence type="ECO:0000256" key="3">
    <source>
        <dbReference type="ARBA" id="ARBA00022801"/>
    </source>
</evidence>
<keyword evidence="6" id="KW-0413">Isomerase</keyword>
<dbReference type="SUPFAM" id="SSF52540">
    <property type="entry name" value="P-loop containing nucleoside triphosphate hydrolases"/>
    <property type="match status" value="2"/>
</dbReference>
<proteinExistence type="inferred from homology"/>
<dbReference type="InterPro" id="IPR006935">
    <property type="entry name" value="Helicase/UvrB_N"/>
</dbReference>
<dbReference type="InterPro" id="IPR027417">
    <property type="entry name" value="P-loop_NTPase"/>
</dbReference>
<comment type="catalytic activity">
    <reaction evidence="9">
        <text>ATP + H2O = ADP + phosphate + H(+)</text>
        <dbReference type="Rhea" id="RHEA:13065"/>
        <dbReference type="ChEBI" id="CHEBI:15377"/>
        <dbReference type="ChEBI" id="CHEBI:15378"/>
        <dbReference type="ChEBI" id="CHEBI:30616"/>
        <dbReference type="ChEBI" id="CHEBI:43474"/>
        <dbReference type="ChEBI" id="CHEBI:456216"/>
        <dbReference type="EC" id="5.6.2.4"/>
    </reaction>
</comment>
<dbReference type="Gene3D" id="3.40.50.300">
    <property type="entry name" value="P-loop containing nucleotide triphosphate hydrolases"/>
    <property type="match status" value="2"/>
</dbReference>
<evidence type="ECO:0000256" key="5">
    <source>
        <dbReference type="ARBA" id="ARBA00022840"/>
    </source>
</evidence>
<dbReference type="SMART" id="SM00490">
    <property type="entry name" value="HELICc"/>
    <property type="match status" value="1"/>
</dbReference>
<protein>
    <recommendedName>
        <fullName evidence="8">DNA 3'-5' helicase</fullName>
        <ecNumber evidence="8">5.6.2.4</ecNumber>
    </recommendedName>
</protein>
<feature type="domain" description="Helicase C-terminal" evidence="11">
    <location>
        <begin position="396"/>
        <end position="544"/>
    </location>
</feature>
<dbReference type="EMBL" id="JAWDIU010000006">
    <property type="protein sequence ID" value="MDU0328168.1"/>
    <property type="molecule type" value="Genomic_DNA"/>
</dbReference>
<organism evidence="12 13">
    <name type="scientific">Microbacterium algihabitans</name>
    <dbReference type="NCBI Taxonomy" id="3075992"/>
    <lineage>
        <taxon>Bacteria</taxon>
        <taxon>Bacillati</taxon>
        <taxon>Actinomycetota</taxon>
        <taxon>Actinomycetes</taxon>
        <taxon>Micrococcales</taxon>
        <taxon>Microbacteriaceae</taxon>
        <taxon>Microbacterium</taxon>
    </lineage>
</organism>
<comment type="catalytic activity">
    <reaction evidence="7">
        <text>Couples ATP hydrolysis with the unwinding of duplex DNA by translocating in the 3'-5' direction.</text>
        <dbReference type="EC" id="5.6.2.4"/>
    </reaction>
</comment>
<dbReference type="InterPro" id="IPR032830">
    <property type="entry name" value="XPB/Ssl2_N"/>
</dbReference>
<evidence type="ECO:0000256" key="4">
    <source>
        <dbReference type="ARBA" id="ARBA00022806"/>
    </source>
</evidence>
<evidence type="ECO:0000259" key="10">
    <source>
        <dbReference type="PROSITE" id="PS51192"/>
    </source>
</evidence>
<keyword evidence="2" id="KW-0547">Nucleotide-binding</keyword>
<evidence type="ECO:0000313" key="12">
    <source>
        <dbReference type="EMBL" id="MDU0328168.1"/>
    </source>
</evidence>
<name>A0ABU3RZ63_9MICO</name>
<reference evidence="12 13" key="1">
    <citation type="submission" date="2023-09" db="EMBL/GenBank/DDBJ databases">
        <title>Microbacterium fusihabitans sp. nov., Microbacterium phycihabitans sp. nov., and Microbacterium cervinum sp. nov., isolated from dried seaweeds of beach.</title>
        <authorList>
            <person name="Lee S.D."/>
        </authorList>
    </citation>
    <scope>NUCLEOTIDE SEQUENCE [LARGE SCALE GENOMIC DNA]</scope>
    <source>
        <strain evidence="12 13">KSW2-21</strain>
    </source>
</reference>
<evidence type="ECO:0000256" key="8">
    <source>
        <dbReference type="ARBA" id="ARBA00034808"/>
    </source>
</evidence>
<dbReference type="SMART" id="SM00487">
    <property type="entry name" value="DEXDc"/>
    <property type="match status" value="1"/>
</dbReference>
<evidence type="ECO:0000256" key="7">
    <source>
        <dbReference type="ARBA" id="ARBA00034617"/>
    </source>
</evidence>
<dbReference type="Pfam" id="PF16203">
    <property type="entry name" value="ERCC3_RAD25_C"/>
    <property type="match status" value="1"/>
</dbReference>
<evidence type="ECO:0000313" key="13">
    <source>
        <dbReference type="Proteomes" id="UP001256673"/>
    </source>
</evidence>
<evidence type="ECO:0000256" key="2">
    <source>
        <dbReference type="ARBA" id="ARBA00022741"/>
    </source>
</evidence>
<evidence type="ECO:0000256" key="6">
    <source>
        <dbReference type="ARBA" id="ARBA00023235"/>
    </source>
</evidence>
<sequence>MADGPLIVQSDRTVLLEVAHPQAETARHELAVFAELERAPEHIHTYRITRLGLWNARAAGHDADAMLATLDTWSRFPVPASVSTDIRETVNRYGRLVIERNDEGALVLRSTDAAVLSEVSRNKRIAPLLIGHPSPDTFLVDAWARGHIKQELLKIGWPAEDLAGYTPGTPHPIDLAEDGWSLRPYQRQAVESFSEGGSGVVVLPCGAGKTLVGAGAMADTRTTTLILVTNTVSARQWRDELLRRTSLTPEEIGEYSGQVKEIKPVTIATYQILTAKRGGKYAHLALLDALDWGLVLYDEVHLLPAPVFKLTADLQARRRLGLTATLVREDGREGDVFSLIGPKRFDAPWKEIEAQGFISPAACYEVRIDLPADERLEYAAAADEDRYRLAATAPAKIEVARRLVQRHPGERVLVIGQYLDQIDELAQALGAPQITGATPIPEREELFQGFRDGSIPLLVVSKVANFSVDLPEASVAIQVSGSFGSRQEEAQRLGRLLRPKQSNHTASFYTLIARDTVDQDFAQNRQRFLAEQGYAYTILDADGIDAAAA</sequence>
<keyword evidence="4 12" id="KW-0347">Helicase</keyword>
<dbReference type="InterPro" id="IPR001650">
    <property type="entry name" value="Helicase_C-like"/>
</dbReference>
<dbReference type="InterPro" id="IPR014001">
    <property type="entry name" value="Helicase_ATP-bd"/>
</dbReference>